<accession>A0ABW4P2Y9</accession>
<proteinExistence type="predicted"/>
<dbReference type="Pfam" id="PF00583">
    <property type="entry name" value="Acetyltransf_1"/>
    <property type="match status" value="1"/>
</dbReference>
<evidence type="ECO:0000313" key="2">
    <source>
        <dbReference type="EMBL" id="MFD1812795.1"/>
    </source>
</evidence>
<evidence type="ECO:0000313" key="3">
    <source>
        <dbReference type="Proteomes" id="UP001597286"/>
    </source>
</evidence>
<dbReference type="EMBL" id="JBHUFB010000010">
    <property type="protein sequence ID" value="MFD1812795.1"/>
    <property type="molecule type" value="Genomic_DNA"/>
</dbReference>
<evidence type="ECO:0000259" key="1">
    <source>
        <dbReference type="PROSITE" id="PS51186"/>
    </source>
</evidence>
<dbReference type="RefSeq" id="WP_378485324.1">
    <property type="nucleotide sequence ID" value="NZ_JBHUFB010000010.1"/>
</dbReference>
<sequence length="173" mass="19928">MAHSPDQTPELRGPRVVLTPLRAEHRARLRAIHREPEVRRWWQMPDDDWPGNPGPDTTEYTVVEGGEIVGFAQWYFEPDPDYRHAGIDLFLSASVQGRGLGTEVVRVLCAHLIDDHHHHRLVIDPKVENTAAIACYRKVGFKDVGVMREYEMRHDGTWDDGLLMDLLAREFVR</sequence>
<keyword evidence="2" id="KW-0808">Transferase</keyword>
<feature type="domain" description="N-acetyltransferase" evidence="1">
    <location>
        <begin position="16"/>
        <end position="169"/>
    </location>
</feature>
<keyword evidence="3" id="KW-1185">Reference proteome</keyword>
<dbReference type="Proteomes" id="UP001597286">
    <property type="component" value="Unassembled WGS sequence"/>
</dbReference>
<dbReference type="GO" id="GO:0016746">
    <property type="term" value="F:acyltransferase activity"/>
    <property type="evidence" value="ECO:0007669"/>
    <property type="project" value="UniProtKB-KW"/>
</dbReference>
<gene>
    <name evidence="2" type="ORF">ACFSJG_11265</name>
</gene>
<dbReference type="EC" id="2.3.-.-" evidence="2"/>
<dbReference type="PANTHER" id="PTHR43610:SF1">
    <property type="entry name" value="N-ACETYLTRANSFERASE DOMAIN-CONTAINING PROTEIN"/>
    <property type="match status" value="1"/>
</dbReference>
<dbReference type="InterPro" id="IPR000182">
    <property type="entry name" value="GNAT_dom"/>
</dbReference>
<protein>
    <submittedName>
        <fullName evidence="2">GNAT family N-acetyltransferase</fullName>
        <ecNumber evidence="2">2.3.-.-</ecNumber>
    </submittedName>
</protein>
<dbReference type="PANTHER" id="PTHR43610">
    <property type="entry name" value="BLL6696 PROTEIN"/>
    <property type="match status" value="1"/>
</dbReference>
<dbReference type="PROSITE" id="PS51186">
    <property type="entry name" value="GNAT"/>
    <property type="match status" value="1"/>
</dbReference>
<comment type="caution">
    <text evidence="2">The sequence shown here is derived from an EMBL/GenBank/DDBJ whole genome shotgun (WGS) entry which is preliminary data.</text>
</comment>
<dbReference type="CDD" id="cd04301">
    <property type="entry name" value="NAT_SF"/>
    <property type="match status" value="1"/>
</dbReference>
<dbReference type="InterPro" id="IPR016181">
    <property type="entry name" value="Acyl_CoA_acyltransferase"/>
</dbReference>
<organism evidence="2 3">
    <name type="scientific">Rhodococcus gannanensis</name>
    <dbReference type="NCBI Taxonomy" id="1960308"/>
    <lineage>
        <taxon>Bacteria</taxon>
        <taxon>Bacillati</taxon>
        <taxon>Actinomycetota</taxon>
        <taxon>Actinomycetes</taxon>
        <taxon>Mycobacteriales</taxon>
        <taxon>Nocardiaceae</taxon>
        <taxon>Rhodococcus</taxon>
    </lineage>
</organism>
<name>A0ABW4P2Y9_9NOCA</name>
<keyword evidence="2" id="KW-0012">Acyltransferase</keyword>
<dbReference type="Gene3D" id="3.40.630.30">
    <property type="match status" value="1"/>
</dbReference>
<reference evidence="3" key="1">
    <citation type="journal article" date="2019" name="Int. J. Syst. Evol. Microbiol.">
        <title>The Global Catalogue of Microorganisms (GCM) 10K type strain sequencing project: providing services to taxonomists for standard genome sequencing and annotation.</title>
        <authorList>
            <consortium name="The Broad Institute Genomics Platform"/>
            <consortium name="The Broad Institute Genome Sequencing Center for Infectious Disease"/>
            <person name="Wu L."/>
            <person name="Ma J."/>
        </authorList>
    </citation>
    <scope>NUCLEOTIDE SEQUENCE [LARGE SCALE GENOMIC DNA]</scope>
    <source>
        <strain evidence="3">DT72</strain>
    </source>
</reference>
<dbReference type="SUPFAM" id="SSF55729">
    <property type="entry name" value="Acyl-CoA N-acyltransferases (Nat)"/>
    <property type="match status" value="1"/>
</dbReference>